<evidence type="ECO:0000313" key="1">
    <source>
        <dbReference type="EMBL" id="DAG03172.1"/>
    </source>
</evidence>
<dbReference type="EMBL" id="BK016224">
    <property type="protein sequence ID" value="DAG03172.1"/>
    <property type="molecule type" value="Genomic_DNA"/>
</dbReference>
<sequence>MEKYMLVPEKVEAIEIVQDGKVVATIEPGEQEEK</sequence>
<proteinExistence type="predicted"/>
<reference evidence="1" key="1">
    <citation type="journal article" date="2021" name="Proc. Natl. Acad. Sci. U.S.A.">
        <title>A Catalog of Tens of Thousands of Viruses from Human Metagenomes Reveals Hidden Associations with Chronic Diseases.</title>
        <authorList>
            <person name="Tisza M.J."/>
            <person name="Buck C.B."/>
        </authorList>
    </citation>
    <scope>NUCLEOTIDE SEQUENCE</scope>
    <source>
        <strain evidence="1">CtCpR1</strain>
    </source>
</reference>
<protein>
    <submittedName>
        <fullName evidence="1">Uncharacterized protein</fullName>
    </submittedName>
</protein>
<name>A0A8S5V8X4_9CAUD</name>
<accession>A0A8S5V8X4</accession>
<organism evidence="1">
    <name type="scientific">Caudovirales sp. ctCpR1</name>
    <dbReference type="NCBI Taxonomy" id="2825760"/>
    <lineage>
        <taxon>Viruses</taxon>
        <taxon>Duplodnaviria</taxon>
        <taxon>Heunggongvirae</taxon>
        <taxon>Uroviricota</taxon>
        <taxon>Caudoviricetes</taxon>
    </lineage>
</organism>